<reference evidence="11" key="1">
    <citation type="submission" date="2009-02" db="EMBL/GenBank/DDBJ databases">
        <authorList>
            <person name="Fulton L."/>
            <person name="Clifton S."/>
            <person name="Fulton B."/>
            <person name="Xu J."/>
            <person name="Minx P."/>
            <person name="Pepin K.H."/>
            <person name="Johnson M."/>
            <person name="Bhonagiri V."/>
            <person name="Nash W.E."/>
            <person name="Mardis E.R."/>
            <person name="Wilson R.K."/>
        </authorList>
    </citation>
    <scope>NUCLEOTIDE SEQUENCE [LARGE SCALE GENOMIC DNA]</scope>
    <source>
        <strain evidence="11">DSM 15053</strain>
    </source>
</reference>
<feature type="binding site" evidence="9">
    <location>
        <position position="133"/>
    </location>
    <ligand>
        <name>FMN</name>
        <dbReference type="ChEBI" id="CHEBI:58210"/>
    </ligand>
</feature>
<reference evidence="11" key="2">
    <citation type="submission" date="2013-06" db="EMBL/GenBank/DDBJ databases">
        <title>Draft genome sequence of Clostridium hylemonae (DSM 15053).</title>
        <authorList>
            <person name="Sudarsanam P."/>
            <person name="Ley R."/>
            <person name="Guruge J."/>
            <person name="Turnbaugh P.J."/>
            <person name="Mahowald M."/>
            <person name="Liep D."/>
            <person name="Gordon J."/>
        </authorList>
    </citation>
    <scope>NUCLEOTIDE SEQUENCE</scope>
    <source>
        <strain evidence="11">DSM 15053</strain>
    </source>
</reference>
<proteinExistence type="inferred from homology"/>
<evidence type="ECO:0000256" key="8">
    <source>
        <dbReference type="PIRSR" id="PIRSR006621-1"/>
    </source>
</evidence>
<comment type="caution">
    <text evidence="11">The sequence shown here is derived from an EMBL/GenBank/DDBJ whole genome shotgun (WGS) entry which is preliminary data.</text>
</comment>
<feature type="domain" description="DUS-like FMN-binding" evidence="10">
    <location>
        <begin position="6"/>
        <end position="281"/>
    </location>
</feature>
<keyword evidence="6 7" id="KW-0560">Oxidoreductase</keyword>
<keyword evidence="2 7" id="KW-0285">Flavoprotein</keyword>
<dbReference type="OrthoDB" id="9764501at2"/>
<accession>C0C2Q7</accession>
<dbReference type="Proteomes" id="UP000004893">
    <property type="component" value="Unassembled WGS sequence"/>
</dbReference>
<keyword evidence="9" id="KW-0547">Nucleotide-binding</keyword>
<comment type="function">
    <text evidence="7">Catalyzes the synthesis of 5,6-dihydrouridine (D), a modified base found in the D-loop of most tRNAs, via the reduction of the C5-C6 double bond in target uridines.</text>
</comment>
<keyword evidence="3 7" id="KW-0288">FMN</keyword>
<feature type="binding site" evidence="9">
    <location>
        <position position="162"/>
    </location>
    <ligand>
        <name>FMN</name>
        <dbReference type="ChEBI" id="CHEBI:58210"/>
    </ligand>
</feature>
<comment type="cofactor">
    <cofactor evidence="1 7 9">
        <name>FMN</name>
        <dbReference type="ChEBI" id="CHEBI:58210"/>
    </cofactor>
</comment>
<dbReference type="STRING" id="553973.CLOHYLEM_06363"/>
<evidence type="ECO:0000256" key="3">
    <source>
        <dbReference type="ARBA" id="ARBA00022643"/>
    </source>
</evidence>
<keyword evidence="5" id="KW-0521">NADP</keyword>
<evidence type="ECO:0000256" key="9">
    <source>
        <dbReference type="PIRSR" id="PIRSR006621-2"/>
    </source>
</evidence>
<evidence type="ECO:0000256" key="6">
    <source>
        <dbReference type="ARBA" id="ARBA00023002"/>
    </source>
</evidence>
<evidence type="ECO:0000256" key="5">
    <source>
        <dbReference type="ARBA" id="ARBA00022857"/>
    </source>
</evidence>
<keyword evidence="4 7" id="KW-0819">tRNA processing</keyword>
<sequence>MDYYFAPMEGITGYIHRSAYQALFPCIDKYFTAFIAPNQHGKLSSREKNDILPEHNRGMKVVPQLLTNKADDFILTAGKLKEYGYREVNLNLGCPSRTVVSKYRGSGFLARPEELDRFLYEVFEKTETDISVKTRTGRDSPQEFVRLMEIYNKYPLKELIIHPRTQQDFYKNTPDLSVFAQALSVSRCPVCYNGDIFTTEDLKVFRARFANVDKVMLGRGLLVNPMLIEMAEDGTAIDMERIRKFHDMVYGGYREVLSGDKVILFKMKELWSYMIHLFSDSKKYAKKIRKSEKLPAYEEAVDALFLECPLREPERNAQT</sequence>
<feature type="active site" description="Proton donor" evidence="8">
    <location>
        <position position="94"/>
    </location>
</feature>
<dbReference type="PANTHER" id="PTHR45846:SF1">
    <property type="entry name" value="TRNA-DIHYDROURIDINE(47) SYNTHASE [NAD(P)(+)]-LIKE"/>
    <property type="match status" value="1"/>
</dbReference>
<dbReference type="PROSITE" id="PS01136">
    <property type="entry name" value="UPF0034"/>
    <property type="match status" value="1"/>
</dbReference>
<name>C0C2Q7_9FIRM</name>
<dbReference type="InterPro" id="IPR001269">
    <property type="entry name" value="DUS_fam"/>
</dbReference>
<evidence type="ECO:0000313" key="12">
    <source>
        <dbReference type="Proteomes" id="UP000004893"/>
    </source>
</evidence>
<dbReference type="HOGENOM" id="CLU_013299_6_0_9"/>
<dbReference type="GO" id="GO:0050660">
    <property type="term" value="F:flavin adenine dinucleotide binding"/>
    <property type="evidence" value="ECO:0007669"/>
    <property type="project" value="InterPro"/>
</dbReference>
<evidence type="ECO:0000259" key="10">
    <source>
        <dbReference type="Pfam" id="PF01207"/>
    </source>
</evidence>
<evidence type="ECO:0000256" key="4">
    <source>
        <dbReference type="ARBA" id="ARBA00022694"/>
    </source>
</evidence>
<dbReference type="GO" id="GO:0017150">
    <property type="term" value="F:tRNA dihydrouridine synthase activity"/>
    <property type="evidence" value="ECO:0007669"/>
    <property type="project" value="InterPro"/>
</dbReference>
<dbReference type="InterPro" id="IPR013785">
    <property type="entry name" value="Aldolase_TIM"/>
</dbReference>
<feature type="binding site" evidence="9">
    <location>
        <begin position="218"/>
        <end position="219"/>
    </location>
    <ligand>
        <name>FMN</name>
        <dbReference type="ChEBI" id="CHEBI:58210"/>
    </ligand>
</feature>
<dbReference type="AlphaFoldDB" id="C0C2Q7"/>
<protein>
    <recommendedName>
        <fullName evidence="7">tRNA-dihydrouridine synthase</fullName>
        <ecNumber evidence="7">1.3.1.-</ecNumber>
    </recommendedName>
</protein>
<dbReference type="RefSeq" id="WP_006443724.1">
    <property type="nucleotide sequence ID" value="NZ_CP036524.1"/>
</dbReference>
<dbReference type="eggNOG" id="COG0042">
    <property type="taxonomic scope" value="Bacteria"/>
</dbReference>
<comment type="similarity">
    <text evidence="7">Belongs to the dus family.</text>
</comment>
<gene>
    <name evidence="11" type="ORF">CLOHYLEM_06363</name>
</gene>
<dbReference type="PANTHER" id="PTHR45846">
    <property type="entry name" value="TRNA-DIHYDROURIDINE(47) SYNTHASE [NAD(P)(+)]-LIKE"/>
    <property type="match status" value="1"/>
</dbReference>
<evidence type="ECO:0000256" key="1">
    <source>
        <dbReference type="ARBA" id="ARBA00001917"/>
    </source>
</evidence>
<dbReference type="EC" id="1.3.1.-" evidence="7"/>
<evidence type="ECO:0000256" key="2">
    <source>
        <dbReference type="ARBA" id="ARBA00022630"/>
    </source>
</evidence>
<dbReference type="InterPro" id="IPR018517">
    <property type="entry name" value="tRNA_hU_synthase_CS"/>
</dbReference>
<organism evidence="11 12">
    <name type="scientific">[Clostridium] hylemonae DSM 15053</name>
    <dbReference type="NCBI Taxonomy" id="553973"/>
    <lineage>
        <taxon>Bacteria</taxon>
        <taxon>Bacillati</taxon>
        <taxon>Bacillota</taxon>
        <taxon>Clostridia</taxon>
        <taxon>Lachnospirales</taxon>
        <taxon>Lachnospiraceae</taxon>
    </lineage>
</organism>
<dbReference type="PIRSF" id="PIRSF006621">
    <property type="entry name" value="Dus"/>
    <property type="match status" value="1"/>
</dbReference>
<feature type="binding site" evidence="9">
    <location>
        <position position="64"/>
    </location>
    <ligand>
        <name>FMN</name>
        <dbReference type="ChEBI" id="CHEBI:58210"/>
    </ligand>
</feature>
<dbReference type="Pfam" id="PF01207">
    <property type="entry name" value="Dus"/>
    <property type="match status" value="1"/>
</dbReference>
<dbReference type="GO" id="GO:0003723">
    <property type="term" value="F:RNA binding"/>
    <property type="evidence" value="ECO:0007669"/>
    <property type="project" value="TreeGrafter"/>
</dbReference>
<dbReference type="SUPFAM" id="SSF51395">
    <property type="entry name" value="FMN-linked oxidoreductases"/>
    <property type="match status" value="1"/>
</dbReference>
<evidence type="ECO:0000256" key="7">
    <source>
        <dbReference type="PIRNR" id="PIRNR006621"/>
    </source>
</evidence>
<dbReference type="EMBL" id="ABYI02000023">
    <property type="protein sequence ID" value="EEG73681.1"/>
    <property type="molecule type" value="Genomic_DNA"/>
</dbReference>
<dbReference type="InterPro" id="IPR035587">
    <property type="entry name" value="DUS-like_FMN-bd"/>
</dbReference>
<dbReference type="CDD" id="cd02801">
    <property type="entry name" value="DUS_like_FMN"/>
    <property type="match status" value="1"/>
</dbReference>
<keyword evidence="12" id="KW-1185">Reference proteome</keyword>
<dbReference type="Gene3D" id="3.20.20.70">
    <property type="entry name" value="Aldolase class I"/>
    <property type="match status" value="1"/>
</dbReference>
<evidence type="ECO:0000313" key="11">
    <source>
        <dbReference type="EMBL" id="EEG73681.1"/>
    </source>
</evidence>